<dbReference type="InterPro" id="IPR016102">
    <property type="entry name" value="Succinyl-CoA_synth-like"/>
</dbReference>
<evidence type="ECO:0000256" key="2">
    <source>
        <dbReference type="PROSITE-ProRule" id="PRU00409"/>
    </source>
</evidence>
<dbReference type="Proteomes" id="UP000615687">
    <property type="component" value="Unassembled WGS sequence"/>
</dbReference>
<evidence type="ECO:0000256" key="1">
    <source>
        <dbReference type="ARBA" id="ARBA00022532"/>
    </source>
</evidence>
<keyword evidence="2" id="KW-0547">Nucleotide-binding</keyword>
<dbReference type="GO" id="GO:0016874">
    <property type="term" value="F:ligase activity"/>
    <property type="evidence" value="ECO:0007669"/>
    <property type="project" value="UniProtKB-KW"/>
</dbReference>
<protein>
    <submittedName>
        <fullName evidence="4">Acetate--CoA ligase family protein</fullName>
    </submittedName>
</protein>
<dbReference type="PANTHER" id="PTHR42793">
    <property type="entry name" value="COA BINDING DOMAIN CONTAINING PROTEIN"/>
    <property type="match status" value="1"/>
</dbReference>
<dbReference type="Gene3D" id="3.30.1490.20">
    <property type="entry name" value="ATP-grasp fold, A domain"/>
    <property type="match status" value="1"/>
</dbReference>
<dbReference type="SUPFAM" id="SSF52210">
    <property type="entry name" value="Succinyl-CoA synthetase domains"/>
    <property type="match status" value="2"/>
</dbReference>
<dbReference type="EMBL" id="JACYXJ010000006">
    <property type="protein sequence ID" value="MBD8878214.1"/>
    <property type="molecule type" value="Genomic_DNA"/>
</dbReference>
<dbReference type="SUPFAM" id="SSF56059">
    <property type="entry name" value="Glutathione synthetase ATP-binding domain-like"/>
    <property type="match status" value="1"/>
</dbReference>
<proteinExistence type="predicted"/>
<dbReference type="InterPro" id="IPR013815">
    <property type="entry name" value="ATP_grasp_subdomain_1"/>
</dbReference>
<dbReference type="SUPFAM" id="SSF51735">
    <property type="entry name" value="NAD(P)-binding Rossmann-fold domains"/>
    <property type="match status" value="1"/>
</dbReference>
<dbReference type="InterPro" id="IPR036291">
    <property type="entry name" value="NAD(P)-bd_dom_sf"/>
</dbReference>
<dbReference type="InterPro" id="IPR032875">
    <property type="entry name" value="Succ_CoA_lig_flav_dom"/>
</dbReference>
<name>A0ABR9CE97_9HYPH</name>
<gene>
    <name evidence="4" type="ORF">IG617_18115</name>
</gene>
<keyword evidence="5" id="KW-1185">Reference proteome</keyword>
<dbReference type="PROSITE" id="PS50975">
    <property type="entry name" value="ATP_GRASP"/>
    <property type="match status" value="1"/>
</dbReference>
<dbReference type="Gene3D" id="3.40.50.720">
    <property type="entry name" value="NAD(P)-binding Rossmann-like Domain"/>
    <property type="match status" value="1"/>
</dbReference>
<dbReference type="SMART" id="SM00881">
    <property type="entry name" value="CoA_binding"/>
    <property type="match status" value="1"/>
</dbReference>
<reference evidence="4 5" key="1">
    <citation type="submission" date="2020-09" db="EMBL/GenBank/DDBJ databases">
        <title>The genome sequence of type strain Labrenzia polysiphoniae KACC 19711.</title>
        <authorList>
            <person name="Liu Y."/>
        </authorList>
    </citation>
    <scope>NUCLEOTIDE SEQUENCE [LARGE SCALE GENOMIC DNA]</scope>
    <source>
        <strain evidence="4 5">KACC 19711</strain>
    </source>
</reference>
<dbReference type="InterPro" id="IPR011761">
    <property type="entry name" value="ATP-grasp"/>
</dbReference>
<organism evidence="4 5">
    <name type="scientific">Roseibium polysiphoniae</name>
    <dbReference type="NCBI Taxonomy" id="2571221"/>
    <lineage>
        <taxon>Bacteria</taxon>
        <taxon>Pseudomonadati</taxon>
        <taxon>Pseudomonadota</taxon>
        <taxon>Alphaproteobacteria</taxon>
        <taxon>Hyphomicrobiales</taxon>
        <taxon>Stappiaceae</taxon>
        <taxon>Roseibium</taxon>
    </lineage>
</organism>
<dbReference type="RefSeq" id="WP_192110619.1">
    <property type="nucleotide sequence ID" value="NZ_JACYXJ010000006.1"/>
</dbReference>
<keyword evidence="4" id="KW-0436">Ligase</keyword>
<evidence type="ECO:0000313" key="5">
    <source>
        <dbReference type="Proteomes" id="UP000615687"/>
    </source>
</evidence>
<dbReference type="Pfam" id="PF13607">
    <property type="entry name" value="Succ_CoA_lig"/>
    <property type="match status" value="1"/>
</dbReference>
<dbReference type="Pfam" id="PF13549">
    <property type="entry name" value="ATP-grasp_5"/>
    <property type="match status" value="1"/>
</dbReference>
<dbReference type="PANTHER" id="PTHR42793:SF4">
    <property type="entry name" value="BLL6376 PROTEIN"/>
    <property type="match status" value="1"/>
</dbReference>
<sequence length="675" mass="69626">MAALERLLAPKSIAVIGGGIWCTNVIGQCRKSGYDGALWAVHPSKTEIGGCAAVRSLADLPEPPDAAFVGVNRHLTIDIVRELSAAGAGGAVCFASGFSEAAEELADGSDLQSELLIAAGHMPILGPNCYGFINALDGAALWPDQHGLVKVPRGVAIIAQSSNIALNLTMQARGLPIAYLVTVGNQAQVGLSNVGQALLDDPRVTAIGLHIEGIDDLAAFEAFALKAQACGKPIVALKIGRSAQAMAATISHTASLAGSMAGASALLKRTGVAQANSLPELLETLKIVHTVGRLSSAKVASMSCSGGEASLIADTATGSAVTFPALTGDQKSKLMDALGSKVALANPLDYHTYIWGDIDAMSRTFAAMMAGDVALGIVVLDIPRTDRCAPDEWLKVIDAIEKAMTISGKPMAILSTLAENMPEHVASDLIARNIVPLSGLDEAIAAISAVSKMGTSCRAPIHIPLPVRDPVLLSEHDAKETLKHHGLRLPKNTLAAGSFEAASVASDIGFPVVLKGNGIAHKTEANAVALNLQSPEGVETAAEKIPVDSFLVEEMVTHVLAELLVGVVLDPAHGLVLTLAAGGILTELLQDRVSLLLPVSREDVASALGRLKYARVLQGYRGSASCDLEAIVDAVMAVQSYALSGPVAEVEINPLLCGADFAIAADALIKCGAPQ</sequence>
<comment type="caution">
    <text evidence="4">The sequence shown here is derived from an EMBL/GenBank/DDBJ whole genome shotgun (WGS) entry which is preliminary data.</text>
</comment>
<evidence type="ECO:0000259" key="3">
    <source>
        <dbReference type="PROSITE" id="PS50975"/>
    </source>
</evidence>
<feature type="domain" description="ATP-grasp" evidence="3">
    <location>
        <begin position="479"/>
        <end position="670"/>
    </location>
</feature>
<accession>A0ABR9CE97</accession>
<dbReference type="InterPro" id="IPR003781">
    <property type="entry name" value="CoA-bd"/>
</dbReference>
<keyword evidence="2" id="KW-0067">ATP-binding</keyword>
<keyword evidence="1" id="KW-0816">Tricarboxylic acid cycle</keyword>
<dbReference type="Pfam" id="PF13380">
    <property type="entry name" value="CoA_binding_2"/>
    <property type="match status" value="1"/>
</dbReference>
<dbReference type="Gene3D" id="3.30.470.20">
    <property type="entry name" value="ATP-grasp fold, B domain"/>
    <property type="match status" value="1"/>
</dbReference>
<evidence type="ECO:0000313" key="4">
    <source>
        <dbReference type="EMBL" id="MBD8878214.1"/>
    </source>
</evidence>
<dbReference type="Gene3D" id="3.40.50.261">
    <property type="entry name" value="Succinyl-CoA synthetase domains"/>
    <property type="match status" value="2"/>
</dbReference>